<evidence type="ECO:0000259" key="8">
    <source>
        <dbReference type="PROSITE" id="PS51294"/>
    </source>
</evidence>
<dbReference type="PROSITE" id="PS50090">
    <property type="entry name" value="MYB_LIKE"/>
    <property type="match status" value="1"/>
</dbReference>
<reference evidence="9" key="2">
    <citation type="submission" date="2018-05" db="EMBL/GenBank/DDBJ databases">
        <title>OpunRS2 (Oryza punctata Reference Sequence Version 2).</title>
        <authorList>
            <person name="Zhang J."/>
            <person name="Kudrna D."/>
            <person name="Lee S."/>
            <person name="Talag J."/>
            <person name="Welchert J."/>
            <person name="Wing R.A."/>
        </authorList>
    </citation>
    <scope>NUCLEOTIDE SEQUENCE [LARGE SCALE GENOMIC DNA]</scope>
</reference>
<evidence type="ECO:0000259" key="7">
    <source>
        <dbReference type="PROSITE" id="PS50090"/>
    </source>
</evidence>
<dbReference type="EnsemblPlants" id="OPUNC01G25350.1">
    <property type="protein sequence ID" value="OPUNC01G25350.1"/>
    <property type="gene ID" value="OPUNC01G25350"/>
</dbReference>
<dbReference type="Proteomes" id="UP000026962">
    <property type="component" value="Chromosome 1"/>
</dbReference>
<proteinExistence type="predicted"/>
<keyword evidence="6" id="KW-0539">Nucleus</keyword>
<dbReference type="AlphaFoldDB" id="A0A0E0JM11"/>
<dbReference type="HOGENOM" id="CLU_1505781_0_0_1"/>
<dbReference type="Gene3D" id="1.10.10.60">
    <property type="entry name" value="Homeodomain-like"/>
    <property type="match status" value="1"/>
</dbReference>
<evidence type="ECO:0000256" key="1">
    <source>
        <dbReference type="ARBA" id="ARBA00004123"/>
    </source>
</evidence>
<name>A0A0E0JM11_ORYPU</name>
<protein>
    <submittedName>
        <fullName evidence="9">Uncharacterized protein</fullName>
    </submittedName>
</protein>
<dbReference type="eggNOG" id="KOG0048">
    <property type="taxonomic scope" value="Eukaryota"/>
</dbReference>
<keyword evidence="10" id="KW-1185">Reference proteome</keyword>
<keyword evidence="2" id="KW-0677">Repeat</keyword>
<dbReference type="Gramene" id="OPUNC01G25350.1">
    <property type="protein sequence ID" value="OPUNC01G25350.1"/>
    <property type="gene ID" value="OPUNC01G25350"/>
</dbReference>
<keyword evidence="3" id="KW-0805">Transcription regulation</keyword>
<evidence type="ECO:0000313" key="10">
    <source>
        <dbReference type="Proteomes" id="UP000026962"/>
    </source>
</evidence>
<feature type="domain" description="HTH myb-type" evidence="8">
    <location>
        <begin position="11"/>
        <end position="41"/>
    </location>
</feature>
<evidence type="ECO:0000256" key="5">
    <source>
        <dbReference type="ARBA" id="ARBA00023163"/>
    </source>
</evidence>
<dbReference type="Pfam" id="PF00249">
    <property type="entry name" value="Myb_DNA-binding"/>
    <property type="match status" value="1"/>
</dbReference>
<dbReference type="PROSITE" id="PS51294">
    <property type="entry name" value="HTH_MYB"/>
    <property type="match status" value="1"/>
</dbReference>
<dbReference type="SUPFAM" id="SSF46689">
    <property type="entry name" value="Homeodomain-like"/>
    <property type="match status" value="1"/>
</dbReference>
<dbReference type="InterPro" id="IPR001005">
    <property type="entry name" value="SANT/Myb"/>
</dbReference>
<evidence type="ECO:0000256" key="3">
    <source>
        <dbReference type="ARBA" id="ARBA00023015"/>
    </source>
</evidence>
<organism evidence="9">
    <name type="scientific">Oryza punctata</name>
    <name type="common">Red rice</name>
    <dbReference type="NCBI Taxonomy" id="4537"/>
    <lineage>
        <taxon>Eukaryota</taxon>
        <taxon>Viridiplantae</taxon>
        <taxon>Streptophyta</taxon>
        <taxon>Embryophyta</taxon>
        <taxon>Tracheophyta</taxon>
        <taxon>Spermatophyta</taxon>
        <taxon>Magnoliopsida</taxon>
        <taxon>Liliopsida</taxon>
        <taxon>Poales</taxon>
        <taxon>Poaceae</taxon>
        <taxon>BOP clade</taxon>
        <taxon>Oryzoideae</taxon>
        <taxon>Oryzeae</taxon>
        <taxon>Oryzinae</taxon>
        <taxon>Oryza</taxon>
    </lineage>
</organism>
<dbReference type="InterPro" id="IPR009057">
    <property type="entry name" value="Homeodomain-like_sf"/>
</dbReference>
<dbReference type="OMA" id="QADTHIL"/>
<dbReference type="GO" id="GO:0005634">
    <property type="term" value="C:nucleus"/>
    <property type="evidence" value="ECO:0007669"/>
    <property type="project" value="UniProtKB-SubCell"/>
</dbReference>
<dbReference type="STRING" id="4537.A0A0E0JM11"/>
<evidence type="ECO:0000256" key="4">
    <source>
        <dbReference type="ARBA" id="ARBA00023125"/>
    </source>
</evidence>
<reference evidence="9" key="1">
    <citation type="submission" date="2015-04" db="UniProtKB">
        <authorList>
            <consortium name="EnsemblPlants"/>
        </authorList>
    </citation>
    <scope>IDENTIFICATION</scope>
</reference>
<dbReference type="CDD" id="cd00167">
    <property type="entry name" value="SANT"/>
    <property type="match status" value="1"/>
</dbReference>
<dbReference type="GO" id="GO:0003677">
    <property type="term" value="F:DNA binding"/>
    <property type="evidence" value="ECO:0007669"/>
    <property type="project" value="UniProtKB-KW"/>
</dbReference>
<accession>A0A0E0JM11</accession>
<sequence length="179" mass="19378">MEYARAPFISGGRWSKIAKQLPGRTDNEIKNFWRSKIQKKRKPQLGEATAAAAAAAAFVTADGQASANTSQGSSTLLQGGVSSADLSAAASMFSSGHNQSLAAGGVAMSSLPELVAESSDNFSWAFEDLWPAMAPTQPFNFSLDDRLDITLRQQLLYALSEVLRLHVQNHFSFHFCEHL</sequence>
<dbReference type="InterPro" id="IPR051953">
    <property type="entry name" value="Plant_SW-associated_TFs"/>
</dbReference>
<evidence type="ECO:0000313" key="9">
    <source>
        <dbReference type="EnsemblPlants" id="OPUNC01G25350.1"/>
    </source>
</evidence>
<dbReference type="PANTHER" id="PTHR47997">
    <property type="entry name" value="MYB DOMAIN PROTEIN 55"/>
    <property type="match status" value="1"/>
</dbReference>
<evidence type="ECO:0000256" key="6">
    <source>
        <dbReference type="ARBA" id="ARBA00023242"/>
    </source>
</evidence>
<feature type="domain" description="Myb-like" evidence="7">
    <location>
        <begin position="1"/>
        <end position="37"/>
    </location>
</feature>
<keyword evidence="5" id="KW-0804">Transcription</keyword>
<dbReference type="PANTHER" id="PTHR47997:SF75">
    <property type="entry name" value="MYB DOMAIN PROTEIN 55"/>
    <property type="match status" value="1"/>
</dbReference>
<dbReference type="InterPro" id="IPR017930">
    <property type="entry name" value="Myb_dom"/>
</dbReference>
<keyword evidence="4" id="KW-0238">DNA-binding</keyword>
<comment type="subcellular location">
    <subcellularLocation>
        <location evidence="1">Nucleus</location>
    </subcellularLocation>
</comment>
<evidence type="ECO:0000256" key="2">
    <source>
        <dbReference type="ARBA" id="ARBA00022737"/>
    </source>
</evidence>